<reference evidence="1 2" key="1">
    <citation type="journal article" date="2018" name="Sci. Rep.">
        <title>Comparative genomics provides insights into the lifestyle and reveals functional heterogeneity of dark septate endophytic fungi.</title>
        <authorList>
            <person name="Knapp D.G."/>
            <person name="Nemeth J.B."/>
            <person name="Barry K."/>
            <person name="Hainaut M."/>
            <person name="Henrissat B."/>
            <person name="Johnson J."/>
            <person name="Kuo A."/>
            <person name="Lim J.H.P."/>
            <person name="Lipzen A."/>
            <person name="Nolan M."/>
            <person name="Ohm R.A."/>
            <person name="Tamas L."/>
            <person name="Grigoriev I.V."/>
            <person name="Spatafora J.W."/>
            <person name="Nagy L.G."/>
            <person name="Kovacs G.M."/>
        </authorList>
    </citation>
    <scope>NUCLEOTIDE SEQUENCE [LARGE SCALE GENOMIC DNA]</scope>
    <source>
        <strain evidence="1 2">DSE2036</strain>
    </source>
</reference>
<organism evidence="1 2">
    <name type="scientific">Periconia macrospinosa</name>
    <dbReference type="NCBI Taxonomy" id="97972"/>
    <lineage>
        <taxon>Eukaryota</taxon>
        <taxon>Fungi</taxon>
        <taxon>Dikarya</taxon>
        <taxon>Ascomycota</taxon>
        <taxon>Pezizomycotina</taxon>
        <taxon>Dothideomycetes</taxon>
        <taxon>Pleosporomycetidae</taxon>
        <taxon>Pleosporales</taxon>
        <taxon>Massarineae</taxon>
        <taxon>Periconiaceae</taxon>
        <taxon>Periconia</taxon>
    </lineage>
</organism>
<keyword evidence="2" id="KW-1185">Reference proteome</keyword>
<proteinExistence type="predicted"/>
<accession>A0A2V1DKV4</accession>
<dbReference type="Proteomes" id="UP000244855">
    <property type="component" value="Unassembled WGS sequence"/>
</dbReference>
<protein>
    <submittedName>
        <fullName evidence="1">Uncharacterized protein</fullName>
    </submittedName>
</protein>
<name>A0A2V1DKV4_9PLEO</name>
<gene>
    <name evidence="1" type="ORF">DM02DRAFT_45351</name>
</gene>
<evidence type="ECO:0000313" key="1">
    <source>
        <dbReference type="EMBL" id="PVH98471.1"/>
    </source>
</evidence>
<dbReference type="EMBL" id="KZ805412">
    <property type="protein sequence ID" value="PVH98471.1"/>
    <property type="molecule type" value="Genomic_DNA"/>
</dbReference>
<sequence length="232" mass="27987">MPFDRQARLETLHLMKPRCRVCARALRTTMDNFVDRLCMDHDKSSTTTEAVLGRICIGIQDALEDRLRLTMWSRWEPYPSHLSSEQHWWWKRMMIFSDMCRISFDYLWHLVIPHIIDSPVVPVARVREIEFCTAQYYGYWHCAYVITLQDGSFYVFDPTGVQFGPQWPLLAPLDVYEFRMHRPWQFRVFQVGHYYETRERDDSHEALIKSRFKSWDLVRFKLGILPRVEEEE</sequence>
<evidence type="ECO:0000313" key="2">
    <source>
        <dbReference type="Proteomes" id="UP000244855"/>
    </source>
</evidence>
<dbReference type="OrthoDB" id="3791448at2759"/>
<dbReference type="AlphaFoldDB" id="A0A2V1DKV4"/>